<evidence type="ECO:0000256" key="1">
    <source>
        <dbReference type="SAM" id="MobiDB-lite"/>
    </source>
</evidence>
<sequence length="76" mass="8110">MSEPESDDNALARAAQNHDDAIQALTEAPTGEVRSDVLAAHSAKAVALAQLSTANAVMALTKEAREIRKELKRGRK</sequence>
<dbReference type="EMBL" id="JBHTHR010000016">
    <property type="protein sequence ID" value="MFD0800021.1"/>
    <property type="molecule type" value="Genomic_DNA"/>
</dbReference>
<feature type="region of interest" description="Disordered" evidence="1">
    <location>
        <begin position="1"/>
        <end position="28"/>
    </location>
</feature>
<accession>A0ABW3B9L1</accession>
<comment type="caution">
    <text evidence="2">The sequence shown here is derived from an EMBL/GenBank/DDBJ whole genome shotgun (WGS) entry which is preliminary data.</text>
</comment>
<organism evidence="2 3">
    <name type="scientific">Streptomonospora algeriensis</name>
    <dbReference type="NCBI Taxonomy" id="995084"/>
    <lineage>
        <taxon>Bacteria</taxon>
        <taxon>Bacillati</taxon>
        <taxon>Actinomycetota</taxon>
        <taxon>Actinomycetes</taxon>
        <taxon>Streptosporangiales</taxon>
        <taxon>Nocardiopsidaceae</taxon>
        <taxon>Streptomonospora</taxon>
    </lineage>
</organism>
<gene>
    <name evidence="2" type="ORF">ACFQZU_01640</name>
</gene>
<protein>
    <submittedName>
        <fullName evidence="2">Uncharacterized protein</fullName>
    </submittedName>
</protein>
<reference evidence="3" key="1">
    <citation type="journal article" date="2019" name="Int. J. Syst. Evol. Microbiol.">
        <title>The Global Catalogue of Microorganisms (GCM) 10K type strain sequencing project: providing services to taxonomists for standard genome sequencing and annotation.</title>
        <authorList>
            <consortium name="The Broad Institute Genomics Platform"/>
            <consortium name="The Broad Institute Genome Sequencing Center for Infectious Disease"/>
            <person name="Wu L."/>
            <person name="Ma J."/>
        </authorList>
    </citation>
    <scope>NUCLEOTIDE SEQUENCE [LARGE SCALE GENOMIC DNA]</scope>
    <source>
        <strain evidence="3">CCUG 63369</strain>
    </source>
</reference>
<name>A0ABW3B9L1_9ACTN</name>
<evidence type="ECO:0000313" key="2">
    <source>
        <dbReference type="EMBL" id="MFD0800021.1"/>
    </source>
</evidence>
<evidence type="ECO:0000313" key="3">
    <source>
        <dbReference type="Proteomes" id="UP001596956"/>
    </source>
</evidence>
<keyword evidence="3" id="KW-1185">Reference proteome</keyword>
<dbReference type="Proteomes" id="UP001596956">
    <property type="component" value="Unassembled WGS sequence"/>
</dbReference>
<proteinExistence type="predicted"/>